<dbReference type="PANTHER" id="PTHR35716">
    <property type="entry name" value="OS05G0574700 PROTEIN-RELATED"/>
    <property type="match status" value="1"/>
</dbReference>
<keyword evidence="5" id="KW-1185">Reference proteome</keyword>
<dbReference type="Gene3D" id="3.30.40.10">
    <property type="entry name" value="Zinc/RING finger domain, C3HC4 (zinc finger)"/>
    <property type="match status" value="1"/>
</dbReference>
<dbReference type="Gramene" id="EFJ34912">
    <property type="protein sequence ID" value="EFJ34912"/>
    <property type="gene ID" value="SELMODRAFT_438883"/>
</dbReference>
<organism evidence="5">
    <name type="scientific">Selaginella moellendorffii</name>
    <name type="common">Spikemoss</name>
    <dbReference type="NCBI Taxonomy" id="88036"/>
    <lineage>
        <taxon>Eukaryota</taxon>
        <taxon>Viridiplantae</taxon>
        <taxon>Streptophyta</taxon>
        <taxon>Embryophyta</taxon>
        <taxon>Tracheophyta</taxon>
        <taxon>Lycopodiopsida</taxon>
        <taxon>Selaginellales</taxon>
        <taxon>Selaginellaceae</taxon>
        <taxon>Selaginella</taxon>
    </lineage>
</organism>
<dbReference type="eggNOG" id="ENOG502S8DQ">
    <property type="taxonomic scope" value="Eukaryota"/>
</dbReference>
<dbReference type="PROSITE" id="PS50089">
    <property type="entry name" value="ZF_RING_2"/>
    <property type="match status" value="1"/>
</dbReference>
<evidence type="ECO:0000256" key="1">
    <source>
        <dbReference type="PROSITE-ProRule" id="PRU00175"/>
    </source>
</evidence>
<evidence type="ECO:0000313" key="5">
    <source>
        <dbReference type="Proteomes" id="UP000001514"/>
    </source>
</evidence>
<gene>
    <name evidence="4" type="ORF">SELMODRAFT_438883</name>
</gene>
<feature type="compositionally biased region" description="Low complexity" evidence="2">
    <location>
        <begin position="237"/>
        <end position="247"/>
    </location>
</feature>
<dbReference type="InterPro" id="IPR001841">
    <property type="entry name" value="Znf_RING"/>
</dbReference>
<evidence type="ECO:0000313" key="4">
    <source>
        <dbReference type="EMBL" id="EFJ34912.1"/>
    </source>
</evidence>
<dbReference type="InterPro" id="IPR013083">
    <property type="entry name" value="Znf_RING/FYVE/PHD"/>
</dbReference>
<dbReference type="EMBL" id="GL377569">
    <property type="protein sequence ID" value="EFJ34912.1"/>
    <property type="molecule type" value="Genomic_DNA"/>
</dbReference>
<dbReference type="InParanoid" id="D8R049"/>
<feature type="domain" description="RING-type" evidence="3">
    <location>
        <begin position="354"/>
        <end position="400"/>
    </location>
</feature>
<accession>D8R049</accession>
<dbReference type="HOGENOM" id="CLU_033766_0_0_1"/>
<dbReference type="CDD" id="cd16454">
    <property type="entry name" value="RING-H2_PA-TM-RING"/>
    <property type="match status" value="1"/>
</dbReference>
<keyword evidence="1" id="KW-0479">Metal-binding</keyword>
<feature type="region of interest" description="Disordered" evidence="2">
    <location>
        <begin position="237"/>
        <end position="270"/>
    </location>
</feature>
<dbReference type="PANTHER" id="PTHR35716:SF5">
    <property type="entry name" value="RING-TYPE DOMAIN-CONTAINING PROTEIN"/>
    <property type="match status" value="1"/>
</dbReference>
<dbReference type="GO" id="GO:0008270">
    <property type="term" value="F:zinc ion binding"/>
    <property type="evidence" value="ECO:0007669"/>
    <property type="project" value="UniProtKB-KW"/>
</dbReference>
<name>D8R049_SELML</name>
<reference evidence="4 5" key="1">
    <citation type="journal article" date="2011" name="Science">
        <title>The Selaginella genome identifies genetic changes associated with the evolution of vascular plants.</title>
        <authorList>
            <person name="Banks J.A."/>
            <person name="Nishiyama T."/>
            <person name="Hasebe M."/>
            <person name="Bowman J.L."/>
            <person name="Gribskov M."/>
            <person name="dePamphilis C."/>
            <person name="Albert V.A."/>
            <person name="Aono N."/>
            <person name="Aoyama T."/>
            <person name="Ambrose B.A."/>
            <person name="Ashton N.W."/>
            <person name="Axtell M.J."/>
            <person name="Barker E."/>
            <person name="Barker M.S."/>
            <person name="Bennetzen J.L."/>
            <person name="Bonawitz N.D."/>
            <person name="Chapple C."/>
            <person name="Cheng C."/>
            <person name="Correa L.G."/>
            <person name="Dacre M."/>
            <person name="DeBarry J."/>
            <person name="Dreyer I."/>
            <person name="Elias M."/>
            <person name="Engstrom E.M."/>
            <person name="Estelle M."/>
            <person name="Feng L."/>
            <person name="Finet C."/>
            <person name="Floyd S.K."/>
            <person name="Frommer W.B."/>
            <person name="Fujita T."/>
            <person name="Gramzow L."/>
            <person name="Gutensohn M."/>
            <person name="Harholt J."/>
            <person name="Hattori M."/>
            <person name="Heyl A."/>
            <person name="Hirai T."/>
            <person name="Hiwatashi Y."/>
            <person name="Ishikawa M."/>
            <person name="Iwata M."/>
            <person name="Karol K.G."/>
            <person name="Koehler B."/>
            <person name="Kolukisaoglu U."/>
            <person name="Kubo M."/>
            <person name="Kurata T."/>
            <person name="Lalonde S."/>
            <person name="Li K."/>
            <person name="Li Y."/>
            <person name="Litt A."/>
            <person name="Lyons E."/>
            <person name="Manning G."/>
            <person name="Maruyama T."/>
            <person name="Michael T.P."/>
            <person name="Mikami K."/>
            <person name="Miyazaki S."/>
            <person name="Morinaga S."/>
            <person name="Murata T."/>
            <person name="Mueller-Roeber B."/>
            <person name="Nelson D.R."/>
            <person name="Obara M."/>
            <person name="Oguri Y."/>
            <person name="Olmstead R.G."/>
            <person name="Onodera N."/>
            <person name="Petersen B.L."/>
            <person name="Pils B."/>
            <person name="Prigge M."/>
            <person name="Rensing S.A."/>
            <person name="Riano-Pachon D.M."/>
            <person name="Roberts A.W."/>
            <person name="Sato Y."/>
            <person name="Scheller H.V."/>
            <person name="Schulz B."/>
            <person name="Schulz C."/>
            <person name="Shakirov E.V."/>
            <person name="Shibagaki N."/>
            <person name="Shinohara N."/>
            <person name="Shippen D.E."/>
            <person name="Soerensen I."/>
            <person name="Sotooka R."/>
            <person name="Sugimoto N."/>
            <person name="Sugita M."/>
            <person name="Sumikawa N."/>
            <person name="Tanurdzic M."/>
            <person name="Theissen G."/>
            <person name="Ulvskov P."/>
            <person name="Wakazuki S."/>
            <person name="Weng J.K."/>
            <person name="Willats W.W."/>
            <person name="Wipf D."/>
            <person name="Wolf P.G."/>
            <person name="Yang L."/>
            <person name="Zimmer A.D."/>
            <person name="Zhu Q."/>
            <person name="Mitros T."/>
            <person name="Hellsten U."/>
            <person name="Loque D."/>
            <person name="Otillar R."/>
            <person name="Salamov A."/>
            <person name="Schmutz J."/>
            <person name="Shapiro H."/>
            <person name="Lindquist E."/>
            <person name="Lucas S."/>
            <person name="Rokhsar D."/>
            <person name="Grigoriev I.V."/>
        </authorList>
    </citation>
    <scope>NUCLEOTIDE SEQUENCE [LARGE SCALE GENOMIC DNA]</scope>
</reference>
<feature type="region of interest" description="Disordered" evidence="2">
    <location>
        <begin position="40"/>
        <end position="66"/>
    </location>
</feature>
<dbReference type="Proteomes" id="UP000001514">
    <property type="component" value="Unassembled WGS sequence"/>
</dbReference>
<dbReference type="SUPFAM" id="SSF57850">
    <property type="entry name" value="RING/U-box"/>
    <property type="match status" value="1"/>
</dbReference>
<dbReference type="Pfam" id="PF13639">
    <property type="entry name" value="zf-RING_2"/>
    <property type="match status" value="1"/>
</dbReference>
<evidence type="ECO:0000256" key="2">
    <source>
        <dbReference type="SAM" id="MobiDB-lite"/>
    </source>
</evidence>
<dbReference type="KEGG" id="smo:SELMODRAFT_438883"/>
<proteinExistence type="predicted"/>
<keyword evidence="1" id="KW-0862">Zinc</keyword>
<dbReference type="AlphaFoldDB" id="D8R049"/>
<evidence type="ECO:0000259" key="3">
    <source>
        <dbReference type="PROSITE" id="PS50089"/>
    </source>
</evidence>
<protein>
    <recommendedName>
        <fullName evidence="3">RING-type domain-containing protein</fullName>
    </recommendedName>
</protein>
<sequence length="580" mass="65136">MLLGAGLPPLPVLHRPCAAAAGWTRNLPFQGMRMRVAASSSPFDGDDASVRRNDAAATGPGAKPLPQLNAEEAVRIQLDALLENNNPRQDHGLEVMYLFANAEGDFDGSLPCYFGSAADLYHFGHFALKFKTRFPELLKMESYEIVNASDGKVVASVRHGKRLTKWLFRMSKVTRGEISYWLTDGLVQLTEPQHAKLKRRWDIKVQALFRSLFLAGGRMLPGVELARRRRTSNYSCVSSERSSRSTSNIVATRDKQQQRQQQKIGVPRTSSEIEEAAANALATLQARYRFHPRDETSRTAANEARERLEARLRAPELRITRHGSNTVPTPTPTKKKFGSGKLQILSHKDERPDCPICLEEIGRTSLLLPCRHGFHKECIKPWIERKNKELNSILICAERKKIEEAKYMFEIERNIRVLNAMRVSRMPMANNEGHIIANWPSNAIDHRTQQPVGMPMIVLRDEESEGNGVEPSTTSDGDKFHSLGDPRACVCGCQSNLLTARRKNVTWCRACASKADEQPFVRELGQIQSLNFQLSGAEGQAAAEDWSPPLVLRGTEFCFETVLLTLFPIMEARLRASELR</sequence>
<keyword evidence="1" id="KW-0863">Zinc-finger</keyword>
<dbReference type="SMART" id="SM00184">
    <property type="entry name" value="RING"/>
    <property type="match status" value="1"/>
</dbReference>